<evidence type="ECO:0000256" key="2">
    <source>
        <dbReference type="ARBA" id="ARBA00007357"/>
    </source>
</evidence>
<dbReference type="InterPro" id="IPR024079">
    <property type="entry name" value="MetalloPept_cat_dom_sf"/>
</dbReference>
<dbReference type="PANTHER" id="PTHR11733">
    <property type="entry name" value="ZINC METALLOPROTEASE FAMILY M13 NEPRILYSIN-RELATED"/>
    <property type="match status" value="1"/>
</dbReference>
<evidence type="ECO:0000256" key="7">
    <source>
        <dbReference type="ARBA" id="ARBA00023049"/>
    </source>
</evidence>
<protein>
    <recommendedName>
        <fullName evidence="13">Peptidase M13</fullName>
    </recommendedName>
</protein>
<dbReference type="Pfam" id="PF01431">
    <property type="entry name" value="Peptidase_M13"/>
    <property type="match status" value="1"/>
</dbReference>
<dbReference type="PRINTS" id="PR00786">
    <property type="entry name" value="NEPRILYSIN"/>
</dbReference>
<organism evidence="11 12">
    <name type="scientific">Porphyromonas canoris</name>
    <dbReference type="NCBI Taxonomy" id="36875"/>
    <lineage>
        <taxon>Bacteria</taxon>
        <taxon>Pseudomonadati</taxon>
        <taxon>Bacteroidota</taxon>
        <taxon>Bacteroidia</taxon>
        <taxon>Bacteroidales</taxon>
        <taxon>Porphyromonadaceae</taxon>
        <taxon>Porphyromonas</taxon>
    </lineage>
</organism>
<dbReference type="Proteomes" id="UP000030101">
    <property type="component" value="Unassembled WGS sequence"/>
</dbReference>
<name>A0ABR4XK25_9PORP</name>
<dbReference type="InterPro" id="IPR008753">
    <property type="entry name" value="Peptidase_M13_N"/>
</dbReference>
<dbReference type="SUPFAM" id="SSF55486">
    <property type="entry name" value="Metalloproteases ('zincins'), catalytic domain"/>
    <property type="match status" value="1"/>
</dbReference>
<keyword evidence="8" id="KW-0175">Coiled coil</keyword>
<keyword evidence="5" id="KW-0378">Hydrolase</keyword>
<dbReference type="RefSeq" id="WP_036791546.1">
    <property type="nucleotide sequence ID" value="NZ_JQZV01000013.1"/>
</dbReference>
<feature type="coiled-coil region" evidence="8">
    <location>
        <begin position="366"/>
        <end position="393"/>
    </location>
</feature>
<dbReference type="Pfam" id="PF05649">
    <property type="entry name" value="Peptidase_M13_N"/>
    <property type="match status" value="1"/>
</dbReference>
<keyword evidence="3" id="KW-0645">Protease</keyword>
<evidence type="ECO:0000313" key="11">
    <source>
        <dbReference type="EMBL" id="KGN91892.1"/>
    </source>
</evidence>
<comment type="similarity">
    <text evidence="2">Belongs to the peptidase M13 family.</text>
</comment>
<evidence type="ECO:0000256" key="8">
    <source>
        <dbReference type="SAM" id="Coils"/>
    </source>
</evidence>
<evidence type="ECO:0000256" key="5">
    <source>
        <dbReference type="ARBA" id="ARBA00022801"/>
    </source>
</evidence>
<dbReference type="InterPro" id="IPR042089">
    <property type="entry name" value="Peptidase_M13_dom_2"/>
</dbReference>
<dbReference type="Gene3D" id="1.10.1380.10">
    <property type="entry name" value="Neutral endopeptidase , domain2"/>
    <property type="match status" value="1"/>
</dbReference>
<dbReference type="PANTHER" id="PTHR11733:SF167">
    <property type="entry name" value="FI17812P1-RELATED"/>
    <property type="match status" value="1"/>
</dbReference>
<keyword evidence="4" id="KW-0479">Metal-binding</keyword>
<feature type="domain" description="Peptidase M13 N-terminal" evidence="10">
    <location>
        <begin position="29"/>
        <end position="408"/>
    </location>
</feature>
<reference evidence="11 12" key="1">
    <citation type="submission" date="2014-08" db="EMBL/GenBank/DDBJ databases">
        <title>Porphyromonas canoris strain:OH2762 Genome sequencing.</title>
        <authorList>
            <person name="Wallis C."/>
            <person name="Deusch O."/>
            <person name="O'Flynn C."/>
            <person name="Davis I."/>
            <person name="Jospin G."/>
            <person name="Darling A.E."/>
            <person name="Coil D.A."/>
            <person name="Alexiev A."/>
            <person name="Horsfall A."/>
            <person name="Kirkwood N."/>
            <person name="Harris S."/>
            <person name="Eisen J.A."/>
        </authorList>
    </citation>
    <scope>NUCLEOTIDE SEQUENCE [LARGE SCALE GENOMIC DNA]</scope>
    <source>
        <strain evidence="12">COT-108 OH2762</strain>
    </source>
</reference>
<keyword evidence="7" id="KW-0482">Metalloprotease</keyword>
<accession>A0ABR4XK25</accession>
<gene>
    <name evidence="11" type="ORF">HQ43_07430</name>
</gene>
<evidence type="ECO:0000256" key="1">
    <source>
        <dbReference type="ARBA" id="ARBA00001947"/>
    </source>
</evidence>
<dbReference type="Gene3D" id="3.40.390.10">
    <property type="entry name" value="Collagenase (Catalytic Domain)"/>
    <property type="match status" value="1"/>
</dbReference>
<dbReference type="PROSITE" id="PS51885">
    <property type="entry name" value="NEPRILYSIN"/>
    <property type="match status" value="1"/>
</dbReference>
<dbReference type="PROSITE" id="PS51257">
    <property type="entry name" value="PROKAR_LIPOPROTEIN"/>
    <property type="match status" value="1"/>
</dbReference>
<feature type="domain" description="Peptidase M13 C-terminal" evidence="9">
    <location>
        <begin position="460"/>
        <end position="660"/>
    </location>
</feature>
<sequence>MNLKQILFTGVVASFILTGCTKKKVTPEPQEDFYAFVNTEWMEANPLKPEYGRYGTFDVLRDSAQNIVRRIITSMSSGDIQPGTDAYKAALLYNMAMDSAKLNADGAAPIQQDLEKINALSSKEDLVEYLAEANLHGDNPFFSDYVYADNEDSNTNILHLTQGGLIMGDRDYYLEQESLDKFQNSYIDYLSSLFVLAEGIEPEAAKEKAKTVLEVETELARMHYSSIELRDTHKNYNKYTRKKLISSFQFPFERYFAPREAVAGFETINVAQEGYFNSFDKWFQELSLDRAITYLKGILLDDAASFLSNDFRKASFEFHGRILGGRTEMQPRWKSAVQLVNSSFGHVVAQEYTKTYFPPKAKERMLNLVEDLKESLAQRIQNLEWMTEETKQKGLEKLSTFRVKIGYPEKWDTYEGIKEDTGSLYGYIKNIAMFEKGKNDQDFGTPVDKERWLMNPHEVNAYYNPATNEICFPAGILQPPFFSLEADDAVNYGAIGVVIGHEMTHGFDDQGRNFDKDGNVSNWWQPEDEAKFKEASVELVKQFDEIVVADDVRANGQLTLGENIADQGGLLVAHMAMKNNMPEKDPLIEGQTADQRFFIAYARLWGQNIRKEEILRLTKLDVHSLGKWRVNQTLKNIPAFYEAFGIKEGDAMYLAPEKRVLVW</sequence>
<keyword evidence="6" id="KW-0862">Zinc</keyword>
<evidence type="ECO:0000256" key="6">
    <source>
        <dbReference type="ARBA" id="ARBA00022833"/>
    </source>
</evidence>
<evidence type="ECO:0000259" key="9">
    <source>
        <dbReference type="Pfam" id="PF01431"/>
    </source>
</evidence>
<dbReference type="EMBL" id="JQZV01000013">
    <property type="protein sequence ID" value="KGN91892.1"/>
    <property type="molecule type" value="Genomic_DNA"/>
</dbReference>
<evidence type="ECO:0008006" key="13">
    <source>
        <dbReference type="Google" id="ProtNLM"/>
    </source>
</evidence>
<proteinExistence type="inferred from homology"/>
<dbReference type="InterPro" id="IPR018497">
    <property type="entry name" value="Peptidase_M13_C"/>
</dbReference>
<keyword evidence="12" id="KW-1185">Reference proteome</keyword>
<evidence type="ECO:0000259" key="10">
    <source>
        <dbReference type="Pfam" id="PF05649"/>
    </source>
</evidence>
<comment type="cofactor">
    <cofactor evidence="1">
        <name>Zn(2+)</name>
        <dbReference type="ChEBI" id="CHEBI:29105"/>
    </cofactor>
</comment>
<dbReference type="InterPro" id="IPR000718">
    <property type="entry name" value="Peptidase_M13"/>
</dbReference>
<evidence type="ECO:0000256" key="3">
    <source>
        <dbReference type="ARBA" id="ARBA00022670"/>
    </source>
</evidence>
<evidence type="ECO:0000256" key="4">
    <source>
        <dbReference type="ARBA" id="ARBA00022723"/>
    </source>
</evidence>
<dbReference type="CDD" id="cd08662">
    <property type="entry name" value="M13"/>
    <property type="match status" value="1"/>
</dbReference>
<comment type="caution">
    <text evidence="11">The sequence shown here is derived from an EMBL/GenBank/DDBJ whole genome shotgun (WGS) entry which is preliminary data.</text>
</comment>
<evidence type="ECO:0000313" key="12">
    <source>
        <dbReference type="Proteomes" id="UP000030101"/>
    </source>
</evidence>